<dbReference type="FunFam" id="2.60.40.10:FF:000324">
    <property type="entry name" value="Down syndrome cell adhesion molecule, isoform D"/>
    <property type="match status" value="1"/>
</dbReference>
<organism evidence="14 15">
    <name type="scientific">Scylla paramamosain</name>
    <name type="common">Mud crab</name>
    <dbReference type="NCBI Taxonomy" id="85552"/>
    <lineage>
        <taxon>Eukaryota</taxon>
        <taxon>Metazoa</taxon>
        <taxon>Ecdysozoa</taxon>
        <taxon>Arthropoda</taxon>
        <taxon>Crustacea</taxon>
        <taxon>Multicrustacea</taxon>
        <taxon>Malacostraca</taxon>
        <taxon>Eumalacostraca</taxon>
        <taxon>Eucarida</taxon>
        <taxon>Decapoda</taxon>
        <taxon>Pleocyemata</taxon>
        <taxon>Brachyura</taxon>
        <taxon>Eubrachyura</taxon>
        <taxon>Portunoidea</taxon>
        <taxon>Portunidae</taxon>
        <taxon>Portuninae</taxon>
        <taxon>Scylla</taxon>
    </lineage>
</organism>
<keyword evidence="6 11" id="KW-1133">Transmembrane helix</keyword>
<feature type="domain" description="Ig-like" evidence="12">
    <location>
        <begin position="822"/>
        <end position="936"/>
    </location>
</feature>
<evidence type="ECO:0000256" key="7">
    <source>
        <dbReference type="ARBA" id="ARBA00023136"/>
    </source>
</evidence>
<keyword evidence="4" id="KW-0677">Repeat</keyword>
<feature type="domain" description="Fibronectin type-III" evidence="13">
    <location>
        <begin position="1046"/>
        <end position="1147"/>
    </location>
</feature>
<evidence type="ECO:0000313" key="15">
    <source>
        <dbReference type="Proteomes" id="UP001487740"/>
    </source>
</evidence>
<feature type="region of interest" description="Disordered" evidence="10">
    <location>
        <begin position="1133"/>
        <end position="1158"/>
    </location>
</feature>
<evidence type="ECO:0000256" key="10">
    <source>
        <dbReference type="SAM" id="MobiDB-lite"/>
    </source>
</evidence>
<evidence type="ECO:0000256" key="8">
    <source>
        <dbReference type="ARBA" id="ARBA00023157"/>
    </source>
</evidence>
<dbReference type="FunFam" id="2.60.40.10:FF:000028">
    <property type="entry name" value="Neuronal cell adhesion molecule"/>
    <property type="match status" value="1"/>
</dbReference>
<keyword evidence="8" id="KW-1015">Disulfide bond</keyword>
<feature type="domain" description="Ig-like" evidence="12">
    <location>
        <begin position="346"/>
        <end position="432"/>
    </location>
</feature>
<evidence type="ECO:0000256" key="5">
    <source>
        <dbReference type="ARBA" id="ARBA00022889"/>
    </source>
</evidence>
<feature type="domain" description="Ig-like" evidence="12">
    <location>
        <begin position="536"/>
        <end position="621"/>
    </location>
</feature>
<keyword evidence="5" id="KW-0130">Cell adhesion</keyword>
<dbReference type="EMBL" id="JARAKH010000044">
    <property type="protein sequence ID" value="KAK8378811.1"/>
    <property type="molecule type" value="Genomic_DNA"/>
</dbReference>
<protein>
    <recommendedName>
        <fullName evidence="16">Down syndrome cell adhesion molecule-like protein Dscam2</fullName>
    </recommendedName>
</protein>
<dbReference type="FunFam" id="2.60.40.10:FF:001049">
    <property type="entry name" value="Down syndrome cell adhesion molecule-like protein Dscam2"/>
    <property type="match status" value="1"/>
</dbReference>
<dbReference type="SUPFAM" id="SSF49265">
    <property type="entry name" value="Fibronectin type III"/>
    <property type="match status" value="2"/>
</dbReference>
<dbReference type="Pfam" id="PF07679">
    <property type="entry name" value="I-set"/>
    <property type="match status" value="3"/>
</dbReference>
<dbReference type="GO" id="GO:0009653">
    <property type="term" value="P:anatomical structure morphogenesis"/>
    <property type="evidence" value="ECO:0007669"/>
    <property type="project" value="UniProtKB-ARBA"/>
</dbReference>
<feature type="domain" description="Ig-like" evidence="12">
    <location>
        <begin position="438"/>
        <end position="531"/>
    </location>
</feature>
<evidence type="ECO:0000259" key="13">
    <source>
        <dbReference type="PROSITE" id="PS50853"/>
    </source>
</evidence>
<dbReference type="InterPro" id="IPR013783">
    <property type="entry name" value="Ig-like_fold"/>
</dbReference>
<evidence type="ECO:0008006" key="16">
    <source>
        <dbReference type="Google" id="ProtNLM"/>
    </source>
</evidence>
<dbReference type="FunFam" id="2.60.40.10:FF:000310">
    <property type="entry name" value="Down syndrome cell adhesion molecule, isoform D"/>
    <property type="match status" value="1"/>
</dbReference>
<dbReference type="FunFam" id="2.60.40.10:FF:000017">
    <property type="entry name" value="Down syndrome cell adhesion molecule b"/>
    <property type="match status" value="1"/>
</dbReference>
<feature type="domain" description="Ig-like" evidence="12">
    <location>
        <begin position="626"/>
        <end position="716"/>
    </location>
</feature>
<dbReference type="InterPro" id="IPR036179">
    <property type="entry name" value="Ig-like_dom_sf"/>
</dbReference>
<evidence type="ECO:0000256" key="2">
    <source>
        <dbReference type="ARBA" id="ARBA00022692"/>
    </source>
</evidence>
<dbReference type="Pfam" id="PF00041">
    <property type="entry name" value="fn3"/>
    <property type="match status" value="4"/>
</dbReference>
<evidence type="ECO:0000256" key="6">
    <source>
        <dbReference type="ARBA" id="ARBA00022989"/>
    </source>
</evidence>
<dbReference type="SMART" id="SM00408">
    <property type="entry name" value="IGc2"/>
    <property type="match status" value="10"/>
</dbReference>
<feature type="domain" description="Fibronectin type-III" evidence="13">
    <location>
        <begin position="1152"/>
        <end position="1250"/>
    </location>
</feature>
<proteinExistence type="predicted"/>
<name>A0AAW0SUN3_SCYPA</name>
<dbReference type="SMART" id="SM00409">
    <property type="entry name" value="IG"/>
    <property type="match status" value="9"/>
</dbReference>
<dbReference type="PANTHER" id="PTHR44170:SF56">
    <property type="entry name" value="FIBRONECTIN TYPE-III DOMAIN-CONTAINING PROTEIN"/>
    <property type="match status" value="1"/>
</dbReference>
<dbReference type="PROSITE" id="PS50853">
    <property type="entry name" value="FN3"/>
    <property type="match status" value="4"/>
</dbReference>
<dbReference type="GO" id="GO:0016020">
    <property type="term" value="C:membrane"/>
    <property type="evidence" value="ECO:0007669"/>
    <property type="project" value="UniProtKB-SubCell"/>
</dbReference>
<keyword evidence="9" id="KW-0393">Immunoglobulin domain</keyword>
<sequence>MQQHTRTVNHSSNVTPSSGMVTGVVVLAVVVVVVIAAGGPMEEGRGPVFLHEPPSRLHFSNTTGALLPCSAHGTPPPRVEWLSGGAVVADVPDVRIVHLNGSLQFLPFPPYAYTATVHAATYACRASSAAGTILSIPVHVRAVVRQYYEVQVYDEFVISGNTAVIKCHVPSFVRDYVRVTSWVRGNGERIVSDVLTGGRYSVFGTGELHIRHVTKADEFQSYHCETQHVLTDETTISAVAGRLMVNEPRSSVPPRITDSRSSVTASLRHTVELPCAAQGFPIPQYQWHRVNGKVEAPVVQDGRIQQVGGSLLIRQVTASDAGRYVCVVSSSVGSERAHTSLEVWAPLTAHITPQVQTVDVGGRATFNCSPEGFPQDTITWFKDGDALKVTERVRLVGQRMLVVEEVKREDRGMYQCLVSNLEGSAQGSAQLKLGDASPQLIDASGPQVVSPGARVTLSCVVQGSPPPTVTWEVRGLPAATADPRVHVNDKVDGDRVESRLNITGVRVEDGGVWGCVATNRAGRVEHTGRLNVRGPPTIRPMAPVSVVAGRTAHFDCIVAGFPIDSIYWEKNGVVLPVSERQEVLANGTLVVEQVSREADGGHYTCVAAAGDTTARANLQVNVMVPPKIDERMISLGSGFPAKSRARIMCVVERGDLPLSFSWTHDGRPISSTSPISIKYLDEVSSVLLFPSLRQEDGGSYTCTATNAVASDAQTVNLVVKVAPSWKEEPEDVSVVVGADLVLSCAAHGSPTPTITWRRAEGGVPRQYRPVTTLGDNVRVERNRSLVVAGIRRHQGGEFLCSASNGVGSDLSKSVSVTVKVPPQFKEVEENVTVTAGRTARLVCESHGDLPITAIWSFGSPPARISRGMNNGGMTIRDTILNTTSSSSSESSRLTPGAEEGEGFRSVLTVPTKTRHDSQVFFCLASNIYGNDTKKINLIVQEVPGTPGTPRVVGSGSRAVNLTWTAPSHDGNSPVSLYRILIINSTDSWMNAGRIRAVEVSGPGSHIPGLAPAHAYLVRVVAVNGVGTSQPSQEVRVSTAHEPPTLPPTNVRVIPISSTSLRVTWQPPESPGPRHRPGLGYYVGYKVANSSEPFRYHNLEASAAALYRPEATLKGLHKFTSYLITVQAFNAAGAGPRTPPLTAATEEDVPSEPPRDAQCTSLSSTSLLVRWTPPPPSAIHGVLQGYKIIYRPVHPTRFFHPDDLKEKTVSTVSTPLLGLDRYTNYSITVTAYTRRGDGVRSSPIYCITEEDVPGPVEAVKALAVDSQSVLVAWRPPSQPNGVITKYTVHVDQPDQQVGSPSWGVPGPHSGVGAVWEVGGGEGGGRSWVVSGGERQYLVAGLVPATTFGFSVRASTLVGDGPPGLHVTQRPRPDAPAAIASFSDKTIAIWGEELRLACRVVGSPTPSRIWTFNGKGIPHNQGRVKEYPDGSLLVADVKARDAGNYTCTTTNLHGSDAITYSVTVQA</sequence>
<dbReference type="GO" id="GO:0030154">
    <property type="term" value="P:cell differentiation"/>
    <property type="evidence" value="ECO:0007669"/>
    <property type="project" value="UniProtKB-ARBA"/>
</dbReference>
<dbReference type="InterPro" id="IPR013098">
    <property type="entry name" value="Ig_I-set"/>
</dbReference>
<feature type="domain" description="Ig-like" evidence="12">
    <location>
        <begin position="723"/>
        <end position="817"/>
    </location>
</feature>
<dbReference type="FunFam" id="2.60.40.10:FF:000104">
    <property type="entry name" value="Down syndrome cell adhesion molecule b"/>
    <property type="match status" value="1"/>
</dbReference>
<keyword evidence="3" id="KW-0732">Signal</keyword>
<dbReference type="Proteomes" id="UP001487740">
    <property type="component" value="Unassembled WGS sequence"/>
</dbReference>
<dbReference type="InterPro" id="IPR036116">
    <property type="entry name" value="FN3_sf"/>
</dbReference>
<gene>
    <name evidence="14" type="ORF">O3P69_009493</name>
</gene>
<dbReference type="PANTHER" id="PTHR44170">
    <property type="entry name" value="PROTEIN SIDEKICK"/>
    <property type="match status" value="1"/>
</dbReference>
<feature type="transmembrane region" description="Helical" evidence="11">
    <location>
        <begin position="21"/>
        <end position="41"/>
    </location>
</feature>
<dbReference type="CDD" id="cd00096">
    <property type="entry name" value="Ig"/>
    <property type="match status" value="1"/>
</dbReference>
<dbReference type="GO" id="GO:0098609">
    <property type="term" value="P:cell-cell adhesion"/>
    <property type="evidence" value="ECO:0007669"/>
    <property type="project" value="TreeGrafter"/>
</dbReference>
<dbReference type="FunFam" id="2.60.40.10:FF:000333">
    <property type="entry name" value="Down syndrome cell adhesion molecule"/>
    <property type="match status" value="1"/>
</dbReference>
<dbReference type="InterPro" id="IPR003598">
    <property type="entry name" value="Ig_sub2"/>
</dbReference>
<feature type="domain" description="Ig-like" evidence="12">
    <location>
        <begin position="254"/>
        <end position="342"/>
    </location>
</feature>
<evidence type="ECO:0000256" key="11">
    <source>
        <dbReference type="SAM" id="Phobius"/>
    </source>
</evidence>
<evidence type="ECO:0000259" key="12">
    <source>
        <dbReference type="PROSITE" id="PS50835"/>
    </source>
</evidence>
<comment type="caution">
    <text evidence="14">The sequence shown here is derived from an EMBL/GenBank/DDBJ whole genome shotgun (WGS) entry which is preliminary data.</text>
</comment>
<reference evidence="14 15" key="1">
    <citation type="submission" date="2023-03" db="EMBL/GenBank/DDBJ databases">
        <title>High-quality genome of Scylla paramamosain provides insights in environmental adaptation.</title>
        <authorList>
            <person name="Zhang L."/>
        </authorList>
    </citation>
    <scope>NUCLEOTIDE SEQUENCE [LARGE SCALE GENOMIC DNA]</scope>
    <source>
        <strain evidence="14">LZ_2023a</strain>
        <tissue evidence="14">Muscle</tissue>
    </source>
</reference>
<dbReference type="SMART" id="SM00060">
    <property type="entry name" value="FN3"/>
    <property type="match status" value="4"/>
</dbReference>
<feature type="region of interest" description="Disordered" evidence="10">
    <location>
        <begin position="882"/>
        <end position="901"/>
    </location>
</feature>
<feature type="domain" description="Ig-like" evidence="12">
    <location>
        <begin position="1374"/>
        <end position="1463"/>
    </location>
</feature>
<keyword evidence="15" id="KW-1185">Reference proteome</keyword>
<evidence type="ECO:0000256" key="3">
    <source>
        <dbReference type="ARBA" id="ARBA00022729"/>
    </source>
</evidence>
<dbReference type="InterPro" id="IPR007110">
    <property type="entry name" value="Ig-like_dom"/>
</dbReference>
<evidence type="ECO:0000256" key="9">
    <source>
        <dbReference type="ARBA" id="ARBA00023319"/>
    </source>
</evidence>
<dbReference type="FunFam" id="2.60.40.10:FF:000032">
    <property type="entry name" value="palladin isoform X1"/>
    <property type="match status" value="1"/>
</dbReference>
<comment type="subcellular location">
    <subcellularLocation>
        <location evidence="1">Membrane</location>
        <topology evidence="1">Single-pass type I membrane protein</topology>
    </subcellularLocation>
</comment>
<feature type="domain" description="Ig-like" evidence="12">
    <location>
        <begin position="47"/>
        <end position="135"/>
    </location>
</feature>
<keyword evidence="7 11" id="KW-0472">Membrane</keyword>
<dbReference type="Gene3D" id="2.60.40.10">
    <property type="entry name" value="Immunoglobulins"/>
    <property type="match status" value="14"/>
</dbReference>
<evidence type="ECO:0000256" key="4">
    <source>
        <dbReference type="ARBA" id="ARBA00022737"/>
    </source>
</evidence>
<evidence type="ECO:0000256" key="1">
    <source>
        <dbReference type="ARBA" id="ARBA00004479"/>
    </source>
</evidence>
<feature type="domain" description="Fibronectin type-III" evidence="13">
    <location>
        <begin position="1254"/>
        <end position="1372"/>
    </location>
</feature>
<feature type="domain" description="Ig-like" evidence="12">
    <location>
        <begin position="137"/>
        <end position="237"/>
    </location>
</feature>
<dbReference type="InterPro" id="IPR003599">
    <property type="entry name" value="Ig_sub"/>
</dbReference>
<dbReference type="SUPFAM" id="SSF48726">
    <property type="entry name" value="Immunoglobulin"/>
    <property type="match status" value="10"/>
</dbReference>
<dbReference type="Pfam" id="PF13927">
    <property type="entry name" value="Ig_3"/>
    <property type="match status" value="4"/>
</dbReference>
<dbReference type="CDD" id="cd00063">
    <property type="entry name" value="FN3"/>
    <property type="match status" value="4"/>
</dbReference>
<dbReference type="FunFam" id="2.60.40.10:FF:000093">
    <property type="entry name" value="Down syndrome cell adhesion molecule, isoform B"/>
    <property type="match status" value="1"/>
</dbReference>
<dbReference type="InterPro" id="IPR003961">
    <property type="entry name" value="FN3_dom"/>
</dbReference>
<keyword evidence="2 11" id="KW-0812">Transmembrane</keyword>
<feature type="domain" description="Fibronectin type-III" evidence="13">
    <location>
        <begin position="945"/>
        <end position="1041"/>
    </location>
</feature>
<accession>A0AAW0SUN3</accession>
<dbReference type="PROSITE" id="PS50835">
    <property type="entry name" value="IG_LIKE"/>
    <property type="match status" value="10"/>
</dbReference>
<evidence type="ECO:0000313" key="14">
    <source>
        <dbReference type="EMBL" id="KAK8378811.1"/>
    </source>
</evidence>